<proteinExistence type="predicted"/>
<dbReference type="EMBL" id="BMJJ01000006">
    <property type="protein sequence ID" value="GGD22797.1"/>
    <property type="molecule type" value="Genomic_DNA"/>
</dbReference>
<evidence type="ECO:0000313" key="5">
    <source>
        <dbReference type="EMBL" id="GGD22797.1"/>
    </source>
</evidence>
<sequence>MAPMLHHACEIDAVLSAAESFDERMALAHGVAADFGLTSLIYDYTPVRFSHEGDLINPSVLGMRAVPEDFGPLWCEGGYYQIDPVQQLAFRSPKPFVWSYRREGRTVLNPFLNADHERVVDYVHATRITCGMTVPVHLPDGGCATVTGICQDADADFDRVADVHLGGFTVLAHALHAANEPLFGVRERQSVAVRLTPRETECVRFAAEGLSAKEISLKLGRSAATVVMHLNAAARKLQARNRAQMIARAAHYRFLG</sequence>
<dbReference type="Pfam" id="PF00196">
    <property type="entry name" value="GerE"/>
    <property type="match status" value="1"/>
</dbReference>
<dbReference type="GO" id="GO:0003677">
    <property type="term" value="F:DNA binding"/>
    <property type="evidence" value="ECO:0007669"/>
    <property type="project" value="UniProtKB-KW"/>
</dbReference>
<dbReference type="InterPro" id="IPR016032">
    <property type="entry name" value="Sig_transdc_resp-reg_C-effctor"/>
</dbReference>
<gene>
    <name evidence="5" type="ORF">GCM10011335_27120</name>
</gene>
<dbReference type="GO" id="GO:0006355">
    <property type="term" value="P:regulation of DNA-templated transcription"/>
    <property type="evidence" value="ECO:0007669"/>
    <property type="project" value="InterPro"/>
</dbReference>
<dbReference type="PANTHER" id="PTHR44688">
    <property type="entry name" value="DNA-BINDING TRANSCRIPTIONAL ACTIVATOR DEVR_DOSR"/>
    <property type="match status" value="1"/>
</dbReference>
<dbReference type="InterPro" id="IPR036693">
    <property type="entry name" value="TF_LuxR_autoind-bd_dom_sf"/>
</dbReference>
<dbReference type="InterPro" id="IPR000792">
    <property type="entry name" value="Tscrpt_reg_LuxR_C"/>
</dbReference>
<dbReference type="InterPro" id="IPR036388">
    <property type="entry name" value="WH-like_DNA-bd_sf"/>
</dbReference>
<evidence type="ECO:0000259" key="4">
    <source>
        <dbReference type="PROSITE" id="PS50043"/>
    </source>
</evidence>
<dbReference type="Pfam" id="PF03472">
    <property type="entry name" value="Autoind_bind"/>
    <property type="match status" value="1"/>
</dbReference>
<comment type="caution">
    <text evidence="5">The sequence shown here is derived from an EMBL/GenBank/DDBJ whole genome shotgun (WGS) entry which is preliminary data.</text>
</comment>
<dbReference type="CDD" id="cd06170">
    <property type="entry name" value="LuxR_C_like"/>
    <property type="match status" value="1"/>
</dbReference>
<dbReference type="SMART" id="SM00421">
    <property type="entry name" value="HTH_LUXR"/>
    <property type="match status" value="1"/>
</dbReference>
<evidence type="ECO:0000256" key="1">
    <source>
        <dbReference type="ARBA" id="ARBA00023015"/>
    </source>
</evidence>
<dbReference type="Proteomes" id="UP000613160">
    <property type="component" value="Unassembled WGS sequence"/>
</dbReference>
<keyword evidence="6" id="KW-1185">Reference proteome</keyword>
<feature type="domain" description="HTH luxR-type" evidence="4">
    <location>
        <begin position="188"/>
        <end position="253"/>
    </location>
</feature>
<name>A0A916XZZ0_9HYPH</name>
<dbReference type="PROSITE" id="PS50043">
    <property type="entry name" value="HTH_LUXR_2"/>
    <property type="match status" value="1"/>
</dbReference>
<keyword evidence="2" id="KW-0238">DNA-binding</keyword>
<dbReference type="Gene3D" id="3.30.450.80">
    <property type="entry name" value="Transcription factor LuxR-like, autoinducer-binding domain"/>
    <property type="match status" value="1"/>
</dbReference>
<dbReference type="PANTHER" id="PTHR44688:SF16">
    <property type="entry name" value="DNA-BINDING TRANSCRIPTIONAL ACTIVATOR DEVR_DOSR"/>
    <property type="match status" value="1"/>
</dbReference>
<accession>A0A916XZZ0</accession>
<dbReference type="Gene3D" id="1.10.10.10">
    <property type="entry name" value="Winged helix-like DNA-binding domain superfamily/Winged helix DNA-binding domain"/>
    <property type="match status" value="1"/>
</dbReference>
<dbReference type="AlphaFoldDB" id="A0A916XZZ0"/>
<reference evidence="5" key="2">
    <citation type="submission" date="2020-09" db="EMBL/GenBank/DDBJ databases">
        <authorList>
            <person name="Sun Q."/>
            <person name="Zhou Y."/>
        </authorList>
    </citation>
    <scope>NUCLEOTIDE SEQUENCE</scope>
    <source>
        <strain evidence="5">CGMCC 1.15493</strain>
    </source>
</reference>
<keyword evidence="1" id="KW-0805">Transcription regulation</keyword>
<dbReference type="SUPFAM" id="SSF46894">
    <property type="entry name" value="C-terminal effector domain of the bipartite response regulators"/>
    <property type="match status" value="1"/>
</dbReference>
<dbReference type="SUPFAM" id="SSF75516">
    <property type="entry name" value="Pheromone-binding domain of LuxR-like quorum-sensing transcription factors"/>
    <property type="match status" value="1"/>
</dbReference>
<evidence type="ECO:0000256" key="3">
    <source>
        <dbReference type="ARBA" id="ARBA00023163"/>
    </source>
</evidence>
<organism evidence="5 6">
    <name type="scientific">Aureimonas glaciei</name>
    <dbReference type="NCBI Taxonomy" id="1776957"/>
    <lineage>
        <taxon>Bacteria</taxon>
        <taxon>Pseudomonadati</taxon>
        <taxon>Pseudomonadota</taxon>
        <taxon>Alphaproteobacteria</taxon>
        <taxon>Hyphomicrobiales</taxon>
        <taxon>Aurantimonadaceae</taxon>
        <taxon>Aureimonas</taxon>
    </lineage>
</organism>
<dbReference type="PROSITE" id="PS00622">
    <property type="entry name" value="HTH_LUXR_1"/>
    <property type="match status" value="1"/>
</dbReference>
<protein>
    <submittedName>
        <fullName evidence="5">LuxR family transcriptional regulator</fullName>
    </submittedName>
</protein>
<evidence type="ECO:0000256" key="2">
    <source>
        <dbReference type="ARBA" id="ARBA00023125"/>
    </source>
</evidence>
<dbReference type="InterPro" id="IPR005143">
    <property type="entry name" value="TF_LuxR_autoind-bd_dom"/>
</dbReference>
<dbReference type="PRINTS" id="PR00038">
    <property type="entry name" value="HTHLUXR"/>
</dbReference>
<evidence type="ECO:0000313" key="6">
    <source>
        <dbReference type="Proteomes" id="UP000613160"/>
    </source>
</evidence>
<keyword evidence="3" id="KW-0804">Transcription</keyword>
<reference evidence="5" key="1">
    <citation type="journal article" date="2014" name="Int. J. Syst. Evol. Microbiol.">
        <title>Complete genome sequence of Corynebacterium casei LMG S-19264T (=DSM 44701T), isolated from a smear-ripened cheese.</title>
        <authorList>
            <consortium name="US DOE Joint Genome Institute (JGI-PGF)"/>
            <person name="Walter F."/>
            <person name="Albersmeier A."/>
            <person name="Kalinowski J."/>
            <person name="Ruckert C."/>
        </authorList>
    </citation>
    <scope>NUCLEOTIDE SEQUENCE</scope>
    <source>
        <strain evidence="5">CGMCC 1.15493</strain>
    </source>
</reference>